<dbReference type="Pfam" id="PF20256">
    <property type="entry name" value="MoCoBD_2"/>
    <property type="match status" value="1"/>
</dbReference>
<dbReference type="SMART" id="SM01008">
    <property type="entry name" value="Ald_Xan_dh_C"/>
    <property type="match status" value="1"/>
</dbReference>
<dbReference type="SUPFAM" id="SSF56003">
    <property type="entry name" value="Molybdenum cofactor-binding domain"/>
    <property type="match status" value="1"/>
</dbReference>
<dbReference type="PANTHER" id="PTHR11908:SF132">
    <property type="entry name" value="ALDEHYDE OXIDASE 1-RELATED"/>
    <property type="match status" value="1"/>
</dbReference>
<comment type="caution">
    <text evidence="4">The sequence shown here is derived from an EMBL/GenBank/DDBJ whole genome shotgun (WGS) entry which is preliminary data.</text>
</comment>
<dbReference type="PANTHER" id="PTHR11908">
    <property type="entry name" value="XANTHINE DEHYDROGENASE"/>
    <property type="match status" value="1"/>
</dbReference>
<dbReference type="AlphaFoldDB" id="A0A084JB61"/>
<dbReference type="STRING" id="29354.IO98_23185"/>
<dbReference type="GO" id="GO:0016491">
    <property type="term" value="F:oxidoreductase activity"/>
    <property type="evidence" value="ECO:0007669"/>
    <property type="project" value="UniProtKB-KW"/>
</dbReference>
<dbReference type="GO" id="GO:0005506">
    <property type="term" value="F:iron ion binding"/>
    <property type="evidence" value="ECO:0007669"/>
    <property type="project" value="InterPro"/>
</dbReference>
<protein>
    <submittedName>
        <fullName evidence="4">Aldehyde oxidase</fullName>
    </submittedName>
</protein>
<reference evidence="4 5" key="1">
    <citation type="submission" date="2014-07" db="EMBL/GenBank/DDBJ databases">
        <title>Draft genome of Clostridium celerecrescens 152B isolated from sediments associated with methane hydrate from Krishna Godavari basin.</title>
        <authorList>
            <person name="Honkalas V.S."/>
            <person name="Dabir A.P."/>
            <person name="Arora P."/>
            <person name="Dhakephalkar P.K."/>
        </authorList>
    </citation>
    <scope>NUCLEOTIDE SEQUENCE [LARGE SCALE GENOMIC DNA]</scope>
    <source>
        <strain evidence="4 5">152B</strain>
    </source>
</reference>
<dbReference type="InterPro" id="IPR008274">
    <property type="entry name" value="AldOxase/xan_DH_MoCoBD1"/>
</dbReference>
<feature type="domain" description="Aldehyde oxidase/xanthine dehydrogenase a/b hammerhead" evidence="3">
    <location>
        <begin position="19"/>
        <end position="123"/>
    </location>
</feature>
<dbReference type="Pfam" id="PF02738">
    <property type="entry name" value="MoCoBD_1"/>
    <property type="match status" value="1"/>
</dbReference>
<dbReference type="InterPro" id="IPR000674">
    <property type="entry name" value="Ald_Oxase/Xan_DH_a/b"/>
</dbReference>
<dbReference type="SUPFAM" id="SSF54665">
    <property type="entry name" value="CO dehydrogenase molybdoprotein N-domain-like"/>
    <property type="match status" value="1"/>
</dbReference>
<name>A0A084JB61_9FIRM</name>
<accession>A0A084JB61</accession>
<organism evidence="4 5">
    <name type="scientific">Lacrimispora celerecrescens</name>
    <dbReference type="NCBI Taxonomy" id="29354"/>
    <lineage>
        <taxon>Bacteria</taxon>
        <taxon>Bacillati</taxon>
        <taxon>Bacillota</taxon>
        <taxon>Clostridia</taxon>
        <taxon>Lachnospirales</taxon>
        <taxon>Lachnospiraceae</taxon>
        <taxon>Lacrimispora</taxon>
    </lineage>
</organism>
<dbReference type="Gene3D" id="3.90.1170.50">
    <property type="entry name" value="Aldehyde oxidase/xanthine dehydrogenase, a/b hammerhead"/>
    <property type="match status" value="1"/>
</dbReference>
<dbReference type="Gene3D" id="3.30.365.10">
    <property type="entry name" value="Aldehyde oxidase/xanthine dehydrogenase, molybdopterin binding domain"/>
    <property type="match status" value="4"/>
</dbReference>
<evidence type="ECO:0000256" key="2">
    <source>
        <dbReference type="ARBA" id="ARBA00023002"/>
    </source>
</evidence>
<dbReference type="InterPro" id="IPR016208">
    <property type="entry name" value="Ald_Oxase/xanthine_DH-like"/>
</dbReference>
<dbReference type="EMBL" id="JPME01000047">
    <property type="protein sequence ID" value="KEZ86195.1"/>
    <property type="molecule type" value="Genomic_DNA"/>
</dbReference>
<dbReference type="InterPro" id="IPR046867">
    <property type="entry name" value="AldOxase/xan_DH_MoCoBD2"/>
</dbReference>
<keyword evidence="2" id="KW-0560">Oxidoreductase</keyword>
<dbReference type="InterPro" id="IPR037165">
    <property type="entry name" value="AldOxase/xan_DH_Mopterin-bd_sf"/>
</dbReference>
<keyword evidence="1" id="KW-0500">Molybdenum</keyword>
<dbReference type="InterPro" id="IPR036856">
    <property type="entry name" value="Ald_Oxase/Xan_DH_a/b_sf"/>
</dbReference>
<gene>
    <name evidence="4" type="ORF">IO98_23185</name>
</gene>
<evidence type="ECO:0000313" key="4">
    <source>
        <dbReference type="EMBL" id="KEZ86195.1"/>
    </source>
</evidence>
<dbReference type="OrthoDB" id="9759099at2"/>
<dbReference type="Proteomes" id="UP000028525">
    <property type="component" value="Unassembled WGS sequence"/>
</dbReference>
<evidence type="ECO:0000259" key="3">
    <source>
        <dbReference type="SMART" id="SM01008"/>
    </source>
</evidence>
<evidence type="ECO:0000313" key="5">
    <source>
        <dbReference type="Proteomes" id="UP000028525"/>
    </source>
</evidence>
<dbReference type="Pfam" id="PF01315">
    <property type="entry name" value="Ald_Xan_dh_C"/>
    <property type="match status" value="1"/>
</dbReference>
<dbReference type="RefSeq" id="WP_038284997.1">
    <property type="nucleotide sequence ID" value="NZ_JPME01000047.1"/>
</dbReference>
<sequence>METQLGKDTIRKEAKDKVTGAAQYTNDLTDSPMLYARLFTSVHAHAQIISVDTREASAMPGVRAVITAKDHQVICGSMLQDRPPLARDKVRYYGEPIAIVIADDEMQAKAAAGKILVEYKPLPVVNSVKEAFKKNPVIIHDSLMLYTKSTKEVYPVKGTNICHHQKIRKGDMQKGWLESEIVVEGSFSLPQSDHAAMETRAVHCMIMPDDSVRIKTSSQSPYEVKESISKYLNIPEGKIVVQVPFVGGAFGGKACIQPEVLAVIAAMSVKGKWINLANTREEDMVTSPCHLGLEGTIRIGAKKSGQIMAAEMTFQIDTGAYSDISPKITKAIAAECAGPYRIPNIECDCYSVYTNHPYITSFRGFGHEAHTFCLERMMDKLAVETGVDPFQLRLLNLVKAGDLTPTQVKVTASNTGNAVECLERLKAIMNWEEGARIIEENGLVRAKGISCLIKTSDTPTDAGASAVLTFNTDGSVNLDCGATEIGPGMKTTAAQILAEKMRINVNDVYVKLDVNTQSTPYLWKTVASMTTYLVGRAILNAADDAISQLMNLASIALRCPTEELDFENKMIFVKHDPELYIMFKDLVKGYKFSNGNSFKGPVIGRGSYVMGNLTPLAEASGRGTPGRSWTVGAQAVEIEYDTRLHTYRLLKAATVIDAGKVINPKTARGVVMGGMCMGLGLGTSEDFVYNEDGIVEDTSFRTYKMIRYGENPEYVVDFVETPQIDAPYGARGIAEHGIIGIPAALANAISLAAHIDVNRLPITPEFIWRERLKR</sequence>
<keyword evidence="5" id="KW-1185">Reference proteome</keyword>
<proteinExistence type="predicted"/>
<evidence type="ECO:0000256" key="1">
    <source>
        <dbReference type="ARBA" id="ARBA00022505"/>
    </source>
</evidence>